<proteinExistence type="inferred from homology"/>
<dbReference type="GO" id="GO:0000462">
    <property type="term" value="P:maturation of SSU-rRNA from tricistronic rRNA transcript (SSU-rRNA, 5.8S rRNA, LSU-rRNA)"/>
    <property type="evidence" value="ECO:0007669"/>
    <property type="project" value="TreeGrafter"/>
</dbReference>
<gene>
    <name evidence="7" type="ORF">MNOR_LOCUS12441</name>
</gene>
<feature type="compositionally biased region" description="Acidic residues" evidence="5">
    <location>
        <begin position="665"/>
        <end position="695"/>
    </location>
</feature>
<feature type="compositionally biased region" description="Acidic residues" evidence="5">
    <location>
        <begin position="621"/>
        <end position="634"/>
    </location>
</feature>
<reference evidence="7 8" key="1">
    <citation type="submission" date="2024-05" db="EMBL/GenBank/DDBJ databases">
        <authorList>
            <person name="Wallberg A."/>
        </authorList>
    </citation>
    <scope>NUCLEOTIDE SEQUENCE [LARGE SCALE GENOMIC DNA]</scope>
</reference>
<dbReference type="PANTHER" id="PTHR44267:SF1">
    <property type="entry name" value="WD REPEAT-CONTAINING PROTEIN 43"/>
    <property type="match status" value="1"/>
</dbReference>
<keyword evidence="8" id="KW-1185">Reference proteome</keyword>
<comment type="subcellular location">
    <subcellularLocation>
        <location evidence="1">Nucleus</location>
    </subcellularLocation>
</comment>
<protein>
    <recommendedName>
        <fullName evidence="6">Small-subunit processome Utp12 domain-containing protein</fullName>
    </recommendedName>
</protein>
<evidence type="ECO:0000313" key="7">
    <source>
        <dbReference type="EMBL" id="CAL4084520.1"/>
    </source>
</evidence>
<dbReference type="InterPro" id="IPR015943">
    <property type="entry name" value="WD40/YVTN_repeat-like_dom_sf"/>
</dbReference>
<accession>A0AAV2QFR7</accession>
<dbReference type="GO" id="GO:0005730">
    <property type="term" value="C:nucleolus"/>
    <property type="evidence" value="ECO:0007669"/>
    <property type="project" value="TreeGrafter"/>
</dbReference>
<sequence length="695" mass="76556">CSKQHVWTCCKRVRGFEDCVLFLLSIVRAMTVQNKLLSFSEDGQKFAQSGADGILRVWDTGSGALEHEYQPAQHLTATISCIKFAPQKTKKTPKKKKKKDKHPADDSSTSGSLLALGTVTGSILIYSPGQKDLLATLQHSTTNASVLDLVWEDSNSLLSLGKDNRLLKWEIKTGQKKCEIQVPSGSAAFCSIIDGSRVAVGSSSISLLEMTKAASGEASCKATYTGHASTIMQILPVYIENEASAQYFVSAAHDDKFVYAWSSKDTSSKPVGSFLAGEPVMSISVSRSQNKTVTVAATTQSGKLKVYSHHLNGKPSKKALKSIGSLTLHQEIEDKKEVIPICNAFIANDISNSLTIVYGKKNVLKFERINVSDISGEKDLVRNDPSLSNIKLKSSLIKTITPKGLDDSTHLAPGHLSTIKAVDTKRKRGEGGPSSLPMEDRLNALSLDKDSTRDGATVPPRGDNMTQLLMQGLHSKDNNLLHSVLRRSDEELINNTVRRLPIHHVVPLLEHLQEVITGKGYKNSAYITWVRSVLYNHMSHLSTVGNREELMRPFYCVSAARLSTLPEVTQLHARLHLMLSHVNTRHNDAQRAEADPEALLVYRDESSEDEDFLDDTVGASESEDNWDELSDLEEINGHSGDDSDDMDVDDGQRLSTIKRRLEDEHVTDEDEEEDDDDEDDNGMVIADEEDSDDDD</sequence>
<keyword evidence="4" id="KW-0853">WD repeat</keyword>
<dbReference type="SUPFAM" id="SSF50978">
    <property type="entry name" value="WD40 repeat-like"/>
    <property type="match status" value="1"/>
</dbReference>
<dbReference type="Gene3D" id="2.130.10.10">
    <property type="entry name" value="YVTN repeat-like/Quinoprotein amine dehydrogenase"/>
    <property type="match status" value="2"/>
</dbReference>
<dbReference type="EMBL" id="CAXKWB010006822">
    <property type="protein sequence ID" value="CAL4084520.1"/>
    <property type="molecule type" value="Genomic_DNA"/>
</dbReference>
<dbReference type="InterPro" id="IPR036322">
    <property type="entry name" value="WD40_repeat_dom_sf"/>
</dbReference>
<feature type="region of interest" description="Disordered" evidence="5">
    <location>
        <begin position="604"/>
        <end position="695"/>
    </location>
</feature>
<dbReference type="PANTHER" id="PTHR44267">
    <property type="entry name" value="WD REPEAT-CONTAINING PROTEIN 43"/>
    <property type="match status" value="1"/>
</dbReference>
<comment type="caution">
    <text evidence="7">The sequence shown here is derived from an EMBL/GenBank/DDBJ whole genome shotgun (WGS) entry which is preliminary data.</text>
</comment>
<feature type="domain" description="Small-subunit processome Utp12" evidence="6">
    <location>
        <begin position="477"/>
        <end position="579"/>
    </location>
</feature>
<feature type="compositionally biased region" description="Basic residues" evidence="5">
    <location>
        <begin position="88"/>
        <end position="101"/>
    </location>
</feature>
<dbReference type="Pfam" id="PF00400">
    <property type="entry name" value="WD40"/>
    <property type="match status" value="1"/>
</dbReference>
<dbReference type="Proteomes" id="UP001497623">
    <property type="component" value="Unassembled WGS sequence"/>
</dbReference>
<keyword evidence="2" id="KW-0539">Nucleus</keyword>
<evidence type="ECO:0000256" key="4">
    <source>
        <dbReference type="PROSITE-ProRule" id="PRU00221"/>
    </source>
</evidence>
<feature type="region of interest" description="Disordered" evidence="5">
    <location>
        <begin position="87"/>
        <end position="109"/>
    </location>
</feature>
<evidence type="ECO:0000256" key="5">
    <source>
        <dbReference type="SAM" id="MobiDB-lite"/>
    </source>
</evidence>
<evidence type="ECO:0000256" key="3">
    <source>
        <dbReference type="ARBA" id="ARBA00038335"/>
    </source>
</evidence>
<dbReference type="InterPro" id="IPR007148">
    <property type="entry name" value="SSU_processome_Utp12"/>
</dbReference>
<dbReference type="InterPro" id="IPR052414">
    <property type="entry name" value="U3_snoRNA-assoc_WDR"/>
</dbReference>
<name>A0AAV2QFR7_MEGNR</name>
<evidence type="ECO:0000256" key="1">
    <source>
        <dbReference type="ARBA" id="ARBA00004123"/>
    </source>
</evidence>
<dbReference type="PROSITE" id="PS50082">
    <property type="entry name" value="WD_REPEATS_2"/>
    <property type="match status" value="1"/>
</dbReference>
<feature type="non-terminal residue" evidence="7">
    <location>
        <position position="1"/>
    </location>
</feature>
<dbReference type="Pfam" id="PF04003">
    <property type="entry name" value="Utp12"/>
    <property type="match status" value="1"/>
</dbReference>
<dbReference type="InterPro" id="IPR001680">
    <property type="entry name" value="WD40_rpt"/>
</dbReference>
<organism evidence="7 8">
    <name type="scientific">Meganyctiphanes norvegica</name>
    <name type="common">Northern krill</name>
    <name type="synonym">Thysanopoda norvegica</name>
    <dbReference type="NCBI Taxonomy" id="48144"/>
    <lineage>
        <taxon>Eukaryota</taxon>
        <taxon>Metazoa</taxon>
        <taxon>Ecdysozoa</taxon>
        <taxon>Arthropoda</taxon>
        <taxon>Crustacea</taxon>
        <taxon>Multicrustacea</taxon>
        <taxon>Malacostraca</taxon>
        <taxon>Eumalacostraca</taxon>
        <taxon>Eucarida</taxon>
        <taxon>Euphausiacea</taxon>
        <taxon>Euphausiidae</taxon>
        <taxon>Meganyctiphanes</taxon>
    </lineage>
</organism>
<comment type="similarity">
    <text evidence="3">Belongs to the UTP5 family.</text>
</comment>
<evidence type="ECO:0000259" key="6">
    <source>
        <dbReference type="Pfam" id="PF04003"/>
    </source>
</evidence>
<dbReference type="AlphaFoldDB" id="A0AAV2QFR7"/>
<feature type="repeat" description="WD" evidence="4">
    <location>
        <begin position="37"/>
        <end position="68"/>
    </location>
</feature>
<evidence type="ECO:0000313" key="8">
    <source>
        <dbReference type="Proteomes" id="UP001497623"/>
    </source>
</evidence>
<dbReference type="SMART" id="SM00320">
    <property type="entry name" value="WD40"/>
    <property type="match status" value="5"/>
</dbReference>
<evidence type="ECO:0000256" key="2">
    <source>
        <dbReference type="ARBA" id="ARBA00023242"/>
    </source>
</evidence>